<name>A0A2M4B6B8_9DIPT</name>
<organism evidence="1">
    <name type="scientific">Anopheles triannulatus</name>
    <dbReference type="NCBI Taxonomy" id="58253"/>
    <lineage>
        <taxon>Eukaryota</taxon>
        <taxon>Metazoa</taxon>
        <taxon>Ecdysozoa</taxon>
        <taxon>Arthropoda</taxon>
        <taxon>Hexapoda</taxon>
        <taxon>Insecta</taxon>
        <taxon>Pterygota</taxon>
        <taxon>Neoptera</taxon>
        <taxon>Endopterygota</taxon>
        <taxon>Diptera</taxon>
        <taxon>Nematocera</taxon>
        <taxon>Culicoidea</taxon>
        <taxon>Culicidae</taxon>
        <taxon>Anophelinae</taxon>
        <taxon>Anopheles</taxon>
    </lineage>
</organism>
<dbReference type="EMBL" id="GGFK01015220">
    <property type="protein sequence ID" value="MBW48541.1"/>
    <property type="molecule type" value="Transcribed_RNA"/>
</dbReference>
<dbReference type="AlphaFoldDB" id="A0A2M4B6B8"/>
<evidence type="ECO:0000313" key="1">
    <source>
        <dbReference type="EMBL" id="MBW48541.1"/>
    </source>
</evidence>
<protein>
    <submittedName>
        <fullName evidence="1">Putative secreted protein</fullName>
    </submittedName>
</protein>
<proteinExistence type="predicted"/>
<reference evidence="1" key="1">
    <citation type="submission" date="2018-01" db="EMBL/GenBank/DDBJ databases">
        <title>An insight into the sialome of Amazonian anophelines.</title>
        <authorList>
            <person name="Ribeiro J.M."/>
            <person name="Scarpassa V."/>
            <person name="Calvo E."/>
        </authorList>
    </citation>
    <scope>NUCLEOTIDE SEQUENCE</scope>
    <source>
        <tissue evidence="1">Salivary glands</tissue>
    </source>
</reference>
<accession>A0A2M4B6B8</accession>
<sequence length="95" mass="11012">MQTPLSKLLLWSHLVTTDYWDYYFYFHFVLQPTLTLLRNDQFSADFLITNGCCALHVHSPQVLQSCNCHWVVRTLQCMGLCGAQFTALQCKTTMC</sequence>